<name>A0A381Y098_9ZZZZ</name>
<feature type="non-terminal residue" evidence="2">
    <location>
        <position position="27"/>
    </location>
</feature>
<proteinExistence type="predicted"/>
<feature type="region of interest" description="Disordered" evidence="1">
    <location>
        <begin position="1"/>
        <end position="27"/>
    </location>
</feature>
<evidence type="ECO:0000313" key="2">
    <source>
        <dbReference type="EMBL" id="SVA70111.1"/>
    </source>
</evidence>
<dbReference type="AlphaFoldDB" id="A0A381Y098"/>
<gene>
    <name evidence="2" type="ORF">METZ01_LOCUS122965</name>
</gene>
<accession>A0A381Y098</accession>
<reference evidence="2" key="1">
    <citation type="submission" date="2018-05" db="EMBL/GenBank/DDBJ databases">
        <authorList>
            <person name="Lanie J.A."/>
            <person name="Ng W.-L."/>
            <person name="Kazmierczak K.M."/>
            <person name="Andrzejewski T.M."/>
            <person name="Davidsen T.M."/>
            <person name="Wayne K.J."/>
            <person name="Tettelin H."/>
            <person name="Glass J.I."/>
            <person name="Rusch D."/>
            <person name="Podicherti R."/>
            <person name="Tsui H.-C.T."/>
            <person name="Winkler M.E."/>
        </authorList>
    </citation>
    <scope>NUCLEOTIDE SEQUENCE</scope>
</reference>
<evidence type="ECO:0000256" key="1">
    <source>
        <dbReference type="SAM" id="MobiDB-lite"/>
    </source>
</evidence>
<organism evidence="2">
    <name type="scientific">marine metagenome</name>
    <dbReference type="NCBI Taxonomy" id="408172"/>
    <lineage>
        <taxon>unclassified sequences</taxon>
        <taxon>metagenomes</taxon>
        <taxon>ecological metagenomes</taxon>
    </lineage>
</organism>
<sequence>MVKAILTARNPMESPNKAPKIARKIDS</sequence>
<protein>
    <submittedName>
        <fullName evidence="2">Uncharacterized protein</fullName>
    </submittedName>
</protein>
<dbReference type="EMBL" id="UINC01016930">
    <property type="protein sequence ID" value="SVA70111.1"/>
    <property type="molecule type" value="Genomic_DNA"/>
</dbReference>